<name>A0A645IPS5_9ZZZZ</name>
<proteinExistence type="predicted"/>
<dbReference type="InterPro" id="IPR015854">
    <property type="entry name" value="ABC_transpr_LolD-like"/>
</dbReference>
<protein>
    <recommendedName>
        <fullName evidence="2">ABC transporter ATP-binding protein</fullName>
    </recommendedName>
</protein>
<evidence type="ECO:0008006" key="2">
    <source>
        <dbReference type="Google" id="ProtNLM"/>
    </source>
</evidence>
<accession>A0A645IPS5</accession>
<organism evidence="1">
    <name type="scientific">bioreactor metagenome</name>
    <dbReference type="NCBI Taxonomy" id="1076179"/>
    <lineage>
        <taxon>unclassified sequences</taxon>
        <taxon>metagenomes</taxon>
        <taxon>ecological metagenomes</taxon>
    </lineage>
</organism>
<dbReference type="GO" id="GO:0005886">
    <property type="term" value="C:plasma membrane"/>
    <property type="evidence" value="ECO:0007669"/>
    <property type="project" value="TreeGrafter"/>
</dbReference>
<dbReference type="GO" id="GO:0022857">
    <property type="term" value="F:transmembrane transporter activity"/>
    <property type="evidence" value="ECO:0007669"/>
    <property type="project" value="TreeGrafter"/>
</dbReference>
<dbReference type="AlphaFoldDB" id="A0A645IPS5"/>
<dbReference type="Gene3D" id="3.40.50.300">
    <property type="entry name" value="P-loop containing nucleotide triphosphate hydrolases"/>
    <property type="match status" value="1"/>
</dbReference>
<dbReference type="PANTHER" id="PTHR24220">
    <property type="entry name" value="IMPORT ATP-BINDING PROTEIN"/>
    <property type="match status" value="1"/>
</dbReference>
<dbReference type="PANTHER" id="PTHR24220:SF686">
    <property type="entry name" value="BLL7988 PROTEIN"/>
    <property type="match status" value="1"/>
</dbReference>
<evidence type="ECO:0000313" key="1">
    <source>
        <dbReference type="EMBL" id="MPN53355.1"/>
    </source>
</evidence>
<dbReference type="EMBL" id="VSSQ01120406">
    <property type="protein sequence ID" value="MPN53355.1"/>
    <property type="molecule type" value="Genomic_DNA"/>
</dbReference>
<sequence length="74" mass="8070">MLCDEPTGALDASTGVQILKLLKDTSHQTGMTVVVITHNLAIAPMADRIIRMGSGRISRIDINANPVDVERIEW</sequence>
<dbReference type="InterPro" id="IPR027417">
    <property type="entry name" value="P-loop_NTPase"/>
</dbReference>
<gene>
    <name evidence="1" type="ORF">SDC9_201019</name>
</gene>
<dbReference type="SUPFAM" id="SSF52540">
    <property type="entry name" value="P-loop containing nucleoside triphosphate hydrolases"/>
    <property type="match status" value="1"/>
</dbReference>
<comment type="caution">
    <text evidence="1">The sequence shown here is derived from an EMBL/GenBank/DDBJ whole genome shotgun (WGS) entry which is preliminary data.</text>
</comment>
<reference evidence="1" key="1">
    <citation type="submission" date="2019-08" db="EMBL/GenBank/DDBJ databases">
        <authorList>
            <person name="Kucharzyk K."/>
            <person name="Murdoch R.W."/>
            <person name="Higgins S."/>
            <person name="Loffler F."/>
        </authorList>
    </citation>
    <scope>NUCLEOTIDE SEQUENCE</scope>
</reference>